<name>A0A4S2H8X0_9PROT</name>
<sequence length="49" mass="4928">MAFCGDEDGATSIEYALIAALIALGLVAALIALGGSIEALFQTVADLFP</sequence>
<gene>
    <name evidence="2" type="ORF">E5162_10185</name>
</gene>
<feature type="transmembrane region" description="Helical" evidence="1">
    <location>
        <begin position="15"/>
        <end position="33"/>
    </location>
</feature>
<dbReference type="AlphaFoldDB" id="A0A4S2H8X0"/>
<dbReference type="EMBL" id="SRXV01000003">
    <property type="protein sequence ID" value="TGY92028.1"/>
    <property type="molecule type" value="Genomic_DNA"/>
</dbReference>
<keyword evidence="1" id="KW-0812">Transmembrane</keyword>
<dbReference type="RefSeq" id="WP_135945161.1">
    <property type="nucleotide sequence ID" value="NZ_BMEI01000003.1"/>
</dbReference>
<keyword evidence="1" id="KW-0472">Membrane</keyword>
<accession>A0A4S2H8X0</accession>
<organism evidence="2 3">
    <name type="scientific">Marinicauda pacifica</name>
    <dbReference type="NCBI Taxonomy" id="1133559"/>
    <lineage>
        <taxon>Bacteria</taxon>
        <taxon>Pseudomonadati</taxon>
        <taxon>Pseudomonadota</taxon>
        <taxon>Alphaproteobacteria</taxon>
        <taxon>Maricaulales</taxon>
        <taxon>Maricaulaceae</taxon>
        <taxon>Marinicauda</taxon>
    </lineage>
</organism>
<proteinExistence type="predicted"/>
<dbReference type="Pfam" id="PF04964">
    <property type="entry name" value="Flp_Fap"/>
    <property type="match status" value="1"/>
</dbReference>
<keyword evidence="1" id="KW-1133">Transmembrane helix</keyword>
<reference evidence="2 3" key="1">
    <citation type="journal article" date="2013" name="Int. J. Syst. Evol. Microbiol.">
        <title>Marinicauda pacifica gen. nov., sp. nov., a prosthecate alphaproteobacterium of the family Hyphomonadaceae isolated from deep seawater.</title>
        <authorList>
            <person name="Zhang X.Y."/>
            <person name="Li G.W."/>
            <person name="Wang C.S."/>
            <person name="Zhang Y.J."/>
            <person name="Xu X.W."/>
            <person name="Li H."/>
            <person name="Liu A."/>
            <person name="Liu C."/>
            <person name="Xie B.B."/>
            <person name="Qin Q.L."/>
            <person name="Xu Z."/>
            <person name="Chen X.L."/>
            <person name="Zhou B.C."/>
            <person name="Zhang Y.Z."/>
        </authorList>
    </citation>
    <scope>NUCLEOTIDE SEQUENCE [LARGE SCALE GENOMIC DNA]</scope>
    <source>
        <strain evidence="2 3">P-1 km-3</strain>
    </source>
</reference>
<protein>
    <submittedName>
        <fullName evidence="2">Flp family type IVb pilin</fullName>
    </submittedName>
</protein>
<comment type="caution">
    <text evidence="2">The sequence shown here is derived from an EMBL/GenBank/DDBJ whole genome shotgun (WGS) entry which is preliminary data.</text>
</comment>
<evidence type="ECO:0000313" key="2">
    <source>
        <dbReference type="EMBL" id="TGY92028.1"/>
    </source>
</evidence>
<dbReference type="InterPro" id="IPR007047">
    <property type="entry name" value="Flp_Fap"/>
</dbReference>
<evidence type="ECO:0000256" key="1">
    <source>
        <dbReference type="SAM" id="Phobius"/>
    </source>
</evidence>
<dbReference type="Proteomes" id="UP000305451">
    <property type="component" value="Unassembled WGS sequence"/>
</dbReference>
<evidence type="ECO:0000313" key="3">
    <source>
        <dbReference type="Proteomes" id="UP000305451"/>
    </source>
</evidence>
<keyword evidence="3" id="KW-1185">Reference proteome</keyword>